<sequence length="182" mass="19277">MPLWVLNSIVESIDTLGATSACRGHSWKHRRELARDAPGGEGASKGWIASRSAGATCCASWGKRGAIACIIPTKASTYKKGTCTLLARMSWAKGDASSLELSLGGVVDGRSYDICVLLLTPKCYCLGVIDWGVNTAWFGPEGIDPSEVPASGQDLSRASKGCTPAPFVRKEKLGKSSHATWF</sequence>
<dbReference type="Proteomes" id="UP000287651">
    <property type="component" value="Unassembled WGS sequence"/>
</dbReference>
<proteinExistence type="predicted"/>
<evidence type="ECO:0000313" key="1">
    <source>
        <dbReference type="EMBL" id="RRT37143.1"/>
    </source>
</evidence>
<comment type="caution">
    <text evidence="1">The sequence shown here is derived from an EMBL/GenBank/DDBJ whole genome shotgun (WGS) entry which is preliminary data.</text>
</comment>
<evidence type="ECO:0000313" key="2">
    <source>
        <dbReference type="Proteomes" id="UP000287651"/>
    </source>
</evidence>
<reference evidence="1 2" key="1">
    <citation type="journal article" date="2014" name="Agronomy (Basel)">
        <title>A Draft Genome Sequence for Ensete ventricosum, the Drought-Tolerant Tree Against Hunger.</title>
        <authorList>
            <person name="Harrison J."/>
            <person name="Moore K.A."/>
            <person name="Paszkiewicz K."/>
            <person name="Jones T."/>
            <person name="Grant M."/>
            <person name="Ambacheew D."/>
            <person name="Muzemil S."/>
            <person name="Studholme D.J."/>
        </authorList>
    </citation>
    <scope>NUCLEOTIDE SEQUENCE [LARGE SCALE GENOMIC DNA]</scope>
</reference>
<name>A0A426XCE7_ENSVE</name>
<organism evidence="1 2">
    <name type="scientific">Ensete ventricosum</name>
    <name type="common">Abyssinian banana</name>
    <name type="synonym">Musa ensete</name>
    <dbReference type="NCBI Taxonomy" id="4639"/>
    <lineage>
        <taxon>Eukaryota</taxon>
        <taxon>Viridiplantae</taxon>
        <taxon>Streptophyta</taxon>
        <taxon>Embryophyta</taxon>
        <taxon>Tracheophyta</taxon>
        <taxon>Spermatophyta</taxon>
        <taxon>Magnoliopsida</taxon>
        <taxon>Liliopsida</taxon>
        <taxon>Zingiberales</taxon>
        <taxon>Musaceae</taxon>
        <taxon>Ensete</taxon>
    </lineage>
</organism>
<accession>A0A426XCE7</accession>
<gene>
    <name evidence="1" type="ORF">B296_00050417</name>
</gene>
<dbReference type="AlphaFoldDB" id="A0A426XCE7"/>
<dbReference type="EMBL" id="AMZH03022632">
    <property type="protein sequence ID" value="RRT37143.1"/>
    <property type="molecule type" value="Genomic_DNA"/>
</dbReference>
<protein>
    <submittedName>
        <fullName evidence="1">Uncharacterized protein</fullName>
    </submittedName>
</protein>